<feature type="compositionally biased region" description="Low complexity" evidence="1">
    <location>
        <begin position="194"/>
        <end position="205"/>
    </location>
</feature>
<feature type="compositionally biased region" description="Basic and acidic residues" evidence="1">
    <location>
        <begin position="207"/>
        <end position="218"/>
    </location>
</feature>
<feature type="compositionally biased region" description="Low complexity" evidence="1">
    <location>
        <begin position="174"/>
        <end position="186"/>
    </location>
</feature>
<feature type="compositionally biased region" description="Basic and acidic residues" evidence="1">
    <location>
        <begin position="268"/>
        <end position="279"/>
    </location>
</feature>
<protein>
    <submittedName>
        <fullName evidence="2">Uncharacterized protein</fullName>
    </submittedName>
</protein>
<keyword evidence="3" id="KW-1185">Reference proteome</keyword>
<dbReference type="AlphaFoldDB" id="A0A0D2Q642"/>
<dbReference type="OrthoDB" id="2984747at2759"/>
<feature type="region of interest" description="Disordered" evidence="1">
    <location>
        <begin position="24"/>
        <end position="44"/>
    </location>
</feature>
<feature type="compositionally biased region" description="Low complexity" evidence="1">
    <location>
        <begin position="28"/>
        <end position="44"/>
    </location>
</feature>
<accession>A0A0D2Q642</accession>
<dbReference type="EMBL" id="KN817525">
    <property type="protein sequence ID" value="KJA27060.1"/>
    <property type="molecule type" value="Genomic_DNA"/>
</dbReference>
<proteinExistence type="predicted"/>
<sequence>MFEEICLVCSKHTDGRPYCSSDCQSEDLSSPSVSSSSSALSSPSIAYAPGGDVPALALGSALKMYAYASSASSTLTDDDDDDAPSFLYSALSYARRPSGTNNHSTVPRLQHRRLSSGSSAGLFPRSAPVACRPPPEDDLSFDDDRRSECSPARSRARASLPACFSLLKMASPAHTASSSSGHTAARPSPPTPLLPLAARPASIPLRGRAEEPDDDFPRRGRAATRRNSSPPPHPSSERPTRGRARVEELGAPMSPDAPGYGAGRSGLLHRERTGGRVAL</sequence>
<organism evidence="2 3">
    <name type="scientific">Hypholoma sublateritium (strain FD-334 SS-4)</name>
    <dbReference type="NCBI Taxonomy" id="945553"/>
    <lineage>
        <taxon>Eukaryota</taxon>
        <taxon>Fungi</taxon>
        <taxon>Dikarya</taxon>
        <taxon>Basidiomycota</taxon>
        <taxon>Agaricomycotina</taxon>
        <taxon>Agaricomycetes</taxon>
        <taxon>Agaricomycetidae</taxon>
        <taxon>Agaricales</taxon>
        <taxon>Agaricineae</taxon>
        <taxon>Strophariaceae</taxon>
        <taxon>Hypholoma</taxon>
    </lineage>
</organism>
<name>A0A0D2Q642_HYPSF</name>
<reference evidence="3" key="1">
    <citation type="submission" date="2014-04" db="EMBL/GenBank/DDBJ databases">
        <title>Evolutionary Origins and Diversification of the Mycorrhizal Mutualists.</title>
        <authorList>
            <consortium name="DOE Joint Genome Institute"/>
            <consortium name="Mycorrhizal Genomics Consortium"/>
            <person name="Kohler A."/>
            <person name="Kuo A."/>
            <person name="Nagy L.G."/>
            <person name="Floudas D."/>
            <person name="Copeland A."/>
            <person name="Barry K.W."/>
            <person name="Cichocki N."/>
            <person name="Veneault-Fourrey C."/>
            <person name="LaButti K."/>
            <person name="Lindquist E.A."/>
            <person name="Lipzen A."/>
            <person name="Lundell T."/>
            <person name="Morin E."/>
            <person name="Murat C."/>
            <person name="Riley R."/>
            <person name="Ohm R."/>
            <person name="Sun H."/>
            <person name="Tunlid A."/>
            <person name="Henrissat B."/>
            <person name="Grigoriev I.V."/>
            <person name="Hibbett D.S."/>
            <person name="Martin F."/>
        </authorList>
    </citation>
    <scope>NUCLEOTIDE SEQUENCE [LARGE SCALE GENOMIC DNA]</scope>
    <source>
        <strain evidence="3">FD-334 SS-4</strain>
    </source>
</reference>
<feature type="compositionally biased region" description="Basic and acidic residues" evidence="1">
    <location>
        <begin position="235"/>
        <end position="248"/>
    </location>
</feature>
<feature type="region of interest" description="Disordered" evidence="1">
    <location>
        <begin position="115"/>
        <end position="154"/>
    </location>
</feature>
<evidence type="ECO:0000313" key="2">
    <source>
        <dbReference type="EMBL" id="KJA27060.1"/>
    </source>
</evidence>
<dbReference type="Proteomes" id="UP000054270">
    <property type="component" value="Unassembled WGS sequence"/>
</dbReference>
<evidence type="ECO:0000313" key="3">
    <source>
        <dbReference type="Proteomes" id="UP000054270"/>
    </source>
</evidence>
<gene>
    <name evidence="2" type="ORF">HYPSUDRAFT_198360</name>
</gene>
<feature type="region of interest" description="Disordered" evidence="1">
    <location>
        <begin position="174"/>
        <end position="279"/>
    </location>
</feature>
<evidence type="ECO:0000256" key="1">
    <source>
        <dbReference type="SAM" id="MobiDB-lite"/>
    </source>
</evidence>